<evidence type="ECO:0000256" key="1">
    <source>
        <dbReference type="SAM" id="SignalP"/>
    </source>
</evidence>
<dbReference type="KEGG" id="xba:C7S18_10510"/>
<dbReference type="PANTHER" id="PTHR34001">
    <property type="entry name" value="BLL7405 PROTEIN"/>
    <property type="match status" value="1"/>
</dbReference>
<dbReference type="InterPro" id="IPR011250">
    <property type="entry name" value="OMP/PagP_B-barrel"/>
</dbReference>
<organism evidence="2 3">
    <name type="scientific">Ahniella affigens</name>
    <dbReference type="NCBI Taxonomy" id="2021234"/>
    <lineage>
        <taxon>Bacteria</taxon>
        <taxon>Pseudomonadati</taxon>
        <taxon>Pseudomonadota</taxon>
        <taxon>Gammaproteobacteria</taxon>
        <taxon>Lysobacterales</taxon>
        <taxon>Rhodanobacteraceae</taxon>
        <taxon>Ahniella</taxon>
    </lineage>
</organism>
<protein>
    <submittedName>
        <fullName evidence="2">Uncharacterized protein</fullName>
    </submittedName>
</protein>
<dbReference type="EMBL" id="CP027860">
    <property type="protein sequence ID" value="AVP97602.1"/>
    <property type="molecule type" value="Genomic_DNA"/>
</dbReference>
<evidence type="ECO:0000313" key="3">
    <source>
        <dbReference type="Proteomes" id="UP000241074"/>
    </source>
</evidence>
<sequence length="271" mass="29618">MRTTKLCIALTLGLMSSVAIADDWSGFYAEFAAGQNGGLDDNQDRFEFDTDLNGAYADTVTTAAGADAFSPGFCDGIARDRTPAGGCAGNVTDQEWAIRGGYDWQSGDWVYGAVFEYARPDVRDAVSAFSTTPARYTMIRNVDGLFAIRGRLGFSLLEGNGLLYGTAGLARADIRNRFDTSNLVNTFVDSGDDTANGTQFGVGYTHRFGNWTVGLEYLMTMLNDDSYRVRAQGPAPATNPFIRTNPNGTDFRRSDDDFDFDSIRLTLGWRF</sequence>
<keyword evidence="3" id="KW-1185">Reference proteome</keyword>
<dbReference type="Proteomes" id="UP000241074">
    <property type="component" value="Chromosome"/>
</dbReference>
<dbReference type="RefSeq" id="WP_106891522.1">
    <property type="nucleotide sequence ID" value="NZ_CP027860.1"/>
</dbReference>
<dbReference type="InterPro" id="IPR051692">
    <property type="entry name" value="OMP-like"/>
</dbReference>
<reference evidence="2 3" key="2">
    <citation type="submission" date="2018-03" db="EMBL/GenBank/DDBJ databases">
        <authorList>
            <person name="Keele B.F."/>
        </authorList>
    </citation>
    <scope>NUCLEOTIDE SEQUENCE [LARGE SCALE GENOMIC DNA]</scope>
    <source>
        <strain evidence="2 3">D13</strain>
    </source>
</reference>
<keyword evidence="1" id="KW-0732">Signal</keyword>
<evidence type="ECO:0000313" key="2">
    <source>
        <dbReference type="EMBL" id="AVP97602.1"/>
    </source>
</evidence>
<name>A0A2P1PS01_9GAMM</name>
<proteinExistence type="predicted"/>
<dbReference type="OrthoDB" id="9815357at2"/>
<dbReference type="AlphaFoldDB" id="A0A2P1PS01"/>
<feature type="chain" id="PRO_5015174350" evidence="1">
    <location>
        <begin position="22"/>
        <end position="271"/>
    </location>
</feature>
<accession>A0A2P1PS01</accession>
<gene>
    <name evidence="2" type="ORF">C7S18_10510</name>
</gene>
<reference evidence="2 3" key="1">
    <citation type="submission" date="2018-03" db="EMBL/GenBank/DDBJ databases">
        <title>Ahniella affigens gen. nov., sp. nov., a gammaproteobacterium isolated from sandy soil near a stream.</title>
        <authorList>
            <person name="Ko Y."/>
            <person name="Kim J.-H."/>
        </authorList>
    </citation>
    <scope>NUCLEOTIDE SEQUENCE [LARGE SCALE GENOMIC DNA]</scope>
    <source>
        <strain evidence="2 3">D13</strain>
    </source>
</reference>
<feature type="signal peptide" evidence="1">
    <location>
        <begin position="1"/>
        <end position="21"/>
    </location>
</feature>
<dbReference type="PANTHER" id="PTHR34001:SF3">
    <property type="entry name" value="BLL7405 PROTEIN"/>
    <property type="match status" value="1"/>
</dbReference>
<dbReference type="SUPFAM" id="SSF56925">
    <property type="entry name" value="OMPA-like"/>
    <property type="match status" value="1"/>
</dbReference>